<comment type="caution">
    <text evidence="2">The sequence shown here is derived from an EMBL/GenBank/DDBJ whole genome shotgun (WGS) entry which is preliminary data.</text>
</comment>
<dbReference type="InterPro" id="IPR000198">
    <property type="entry name" value="RhoGAP_dom"/>
</dbReference>
<dbReference type="PROSITE" id="PS50238">
    <property type="entry name" value="RHOGAP"/>
    <property type="match status" value="1"/>
</dbReference>
<proteinExistence type="predicted"/>
<sequence>MSGIEEVRRVIAAAVDDLPEPLLTDSKLAIDGVQQRILSLLNNTRSGIPAKIESHLRAAHSHLDDALTAAGEARSHGESYLGDL</sequence>
<dbReference type="EMBL" id="JACHGT010000015">
    <property type="protein sequence ID" value="MBB6038215.1"/>
    <property type="molecule type" value="Genomic_DNA"/>
</dbReference>
<protein>
    <recommendedName>
        <fullName evidence="1">Rho-GAP domain-containing protein</fullName>
    </recommendedName>
</protein>
<evidence type="ECO:0000313" key="2">
    <source>
        <dbReference type="EMBL" id="MBB6038215.1"/>
    </source>
</evidence>
<gene>
    <name evidence="2" type="ORF">HNR73_006095</name>
</gene>
<accession>A0A841FQ12</accession>
<organism evidence="2 3">
    <name type="scientific">Phytomonospora endophytica</name>
    <dbReference type="NCBI Taxonomy" id="714109"/>
    <lineage>
        <taxon>Bacteria</taxon>
        <taxon>Bacillati</taxon>
        <taxon>Actinomycetota</taxon>
        <taxon>Actinomycetes</taxon>
        <taxon>Micromonosporales</taxon>
        <taxon>Micromonosporaceae</taxon>
        <taxon>Phytomonospora</taxon>
    </lineage>
</organism>
<reference evidence="2 3" key="1">
    <citation type="submission" date="2020-08" db="EMBL/GenBank/DDBJ databases">
        <title>Genomic Encyclopedia of Type Strains, Phase IV (KMG-IV): sequencing the most valuable type-strain genomes for metagenomic binning, comparative biology and taxonomic classification.</title>
        <authorList>
            <person name="Goeker M."/>
        </authorList>
    </citation>
    <scope>NUCLEOTIDE SEQUENCE [LARGE SCALE GENOMIC DNA]</scope>
    <source>
        <strain evidence="2 3">YIM 65646</strain>
    </source>
</reference>
<dbReference type="AlphaFoldDB" id="A0A841FQ12"/>
<dbReference type="Proteomes" id="UP000548476">
    <property type="component" value="Unassembled WGS sequence"/>
</dbReference>
<evidence type="ECO:0000313" key="3">
    <source>
        <dbReference type="Proteomes" id="UP000548476"/>
    </source>
</evidence>
<evidence type="ECO:0000259" key="1">
    <source>
        <dbReference type="PROSITE" id="PS50238"/>
    </source>
</evidence>
<dbReference type="RefSeq" id="WP_184791002.1">
    <property type="nucleotide sequence ID" value="NZ_BONT01000047.1"/>
</dbReference>
<keyword evidence="3" id="KW-1185">Reference proteome</keyword>
<feature type="domain" description="Rho-GAP" evidence="1">
    <location>
        <begin position="1"/>
        <end position="84"/>
    </location>
</feature>
<dbReference type="GO" id="GO:0007165">
    <property type="term" value="P:signal transduction"/>
    <property type="evidence" value="ECO:0007669"/>
    <property type="project" value="InterPro"/>
</dbReference>
<name>A0A841FQ12_9ACTN</name>